<feature type="compositionally biased region" description="Basic and acidic residues" evidence="1">
    <location>
        <begin position="558"/>
        <end position="575"/>
    </location>
</feature>
<dbReference type="EMBL" id="LJIJ01000843">
    <property type="protein sequence ID" value="ODM94203.1"/>
    <property type="molecule type" value="Genomic_DNA"/>
</dbReference>
<dbReference type="AlphaFoldDB" id="A0A1D2MMK9"/>
<proteinExistence type="predicted"/>
<keyword evidence="3" id="KW-1185">Reference proteome</keyword>
<sequence length="614" mass="71354">MAIPPENFDWSSSVIVGGDFSRMSSWSYRGRGRRGDGDLLARHKVPVEVENYARTRRLAPVEEYNDDYQSCIDDDLDCVTPPPVNGEYSRVKSPAPSTHSSDYDDTDLSVYIEKRNEAIRKEFLKQQMELTPAEQRRNLYKSLLKQDNRIIYYNVYQDVEDLAESEPNNNRYQFNDTMNQIISDAVNKPSSYFDSIPGSSIGGIQFCYMRFQRALQLKWNILMLSRFEDILGGRGKLLLEMPKELLDFEGEFARIYGPVVVTDENYKKLLTQFGVQRMKMYIDMIERERDVIQFMLESGKRIAAWSFLELEIREKRLRMETGLNAIPEANLDINPYTNKIGMDFFVLPRPTHSIVSYKVRPKGGVEHLIEYNFKDKEDGVVVIEGYNPAVLDIGCQFPRSVVGNERQREHFMMTASKQTAGTDWCCFLLKLKAEVQEHPVGIGSKELVNKYQQPWLDVFYMQLLGKDKRVILFPSVFEGLIITPEEILLRVWNKIKLMLELHKSVKVDDLQIQYKKFFGQPLYPLRWGFADEAEFVQYSLQNFTEELAYVSCVEEEEVNPKAIEEPENDDTGKDDKDDDPIDSGNACLRPSHWQRSDEPFPSNYVFKELLLYQC</sequence>
<organism evidence="2 3">
    <name type="scientific">Orchesella cincta</name>
    <name type="common">Springtail</name>
    <name type="synonym">Podura cincta</name>
    <dbReference type="NCBI Taxonomy" id="48709"/>
    <lineage>
        <taxon>Eukaryota</taxon>
        <taxon>Metazoa</taxon>
        <taxon>Ecdysozoa</taxon>
        <taxon>Arthropoda</taxon>
        <taxon>Hexapoda</taxon>
        <taxon>Collembola</taxon>
        <taxon>Entomobryomorpha</taxon>
        <taxon>Entomobryoidea</taxon>
        <taxon>Orchesellidae</taxon>
        <taxon>Orchesellinae</taxon>
        <taxon>Orchesella</taxon>
    </lineage>
</organism>
<gene>
    <name evidence="2" type="ORF">Ocin01_12478</name>
</gene>
<feature type="region of interest" description="Disordered" evidence="1">
    <location>
        <begin position="558"/>
        <end position="600"/>
    </location>
</feature>
<evidence type="ECO:0000313" key="2">
    <source>
        <dbReference type="EMBL" id="ODM94203.1"/>
    </source>
</evidence>
<accession>A0A1D2MMK9</accession>
<protein>
    <submittedName>
        <fullName evidence="2">Uncharacterized protein</fullName>
    </submittedName>
</protein>
<evidence type="ECO:0000313" key="3">
    <source>
        <dbReference type="Proteomes" id="UP000094527"/>
    </source>
</evidence>
<comment type="caution">
    <text evidence="2">The sequence shown here is derived from an EMBL/GenBank/DDBJ whole genome shotgun (WGS) entry which is preliminary data.</text>
</comment>
<name>A0A1D2MMK9_ORCCI</name>
<reference evidence="2 3" key="1">
    <citation type="journal article" date="2016" name="Genome Biol. Evol.">
        <title>Gene Family Evolution Reflects Adaptation to Soil Environmental Stressors in the Genome of the Collembolan Orchesella cincta.</title>
        <authorList>
            <person name="Faddeeva-Vakhrusheva A."/>
            <person name="Derks M.F."/>
            <person name="Anvar S.Y."/>
            <person name="Agamennone V."/>
            <person name="Suring W."/>
            <person name="Smit S."/>
            <person name="van Straalen N.M."/>
            <person name="Roelofs D."/>
        </authorList>
    </citation>
    <scope>NUCLEOTIDE SEQUENCE [LARGE SCALE GENOMIC DNA]</scope>
    <source>
        <tissue evidence="2">Mixed pool</tissue>
    </source>
</reference>
<dbReference type="Proteomes" id="UP000094527">
    <property type="component" value="Unassembled WGS sequence"/>
</dbReference>
<evidence type="ECO:0000256" key="1">
    <source>
        <dbReference type="SAM" id="MobiDB-lite"/>
    </source>
</evidence>
<feature type="region of interest" description="Disordered" evidence="1">
    <location>
        <begin position="82"/>
        <end position="104"/>
    </location>
</feature>